<gene>
    <name evidence="2" type="ORF">NF556_18235</name>
</gene>
<dbReference type="InterPro" id="IPR013974">
    <property type="entry name" value="SAF"/>
</dbReference>
<evidence type="ECO:0000259" key="1">
    <source>
        <dbReference type="SMART" id="SM00858"/>
    </source>
</evidence>
<sequence>MTRPPRLPPRLPLRGRDRRSVWRRGVARKTLAAALLGTAVYAATTALAPASPDPGSAVLVAGSDVSVGATLGPESVRTARVPDHLVPDGALTDSAEAHGAVTTAPLRAGEILTDVRIAPDGPLEGLEPDLVLTHLPLSVPELAGTLHPGLRVDVLTTVDGTVLAQDVLLVQQVSGPEASSEALSFLVAVTSKEASRLAVAGSSDQPGAGLTVVLRR</sequence>
<dbReference type="Proteomes" id="UP001056455">
    <property type="component" value="Chromosome"/>
</dbReference>
<dbReference type="Pfam" id="PF08666">
    <property type="entry name" value="SAF"/>
    <property type="match status" value="1"/>
</dbReference>
<dbReference type="EMBL" id="CP099489">
    <property type="protein sequence ID" value="USQ79512.1"/>
    <property type="molecule type" value="Genomic_DNA"/>
</dbReference>
<dbReference type="RefSeq" id="WP_252592619.1">
    <property type="nucleotide sequence ID" value="NZ_CP099489.1"/>
</dbReference>
<proteinExistence type="predicted"/>
<name>A0ABY4YTN3_9MICO</name>
<evidence type="ECO:0000313" key="2">
    <source>
        <dbReference type="EMBL" id="USQ79512.1"/>
    </source>
</evidence>
<dbReference type="CDD" id="cd11614">
    <property type="entry name" value="SAF_CpaB_FlgA_like"/>
    <property type="match status" value="1"/>
</dbReference>
<protein>
    <submittedName>
        <fullName evidence="2">SAF domain-containing protein</fullName>
    </submittedName>
</protein>
<organism evidence="2 3">
    <name type="scientific">Ornithinimicrobium faecis</name>
    <dbReference type="NCBI Taxonomy" id="2934158"/>
    <lineage>
        <taxon>Bacteria</taxon>
        <taxon>Bacillati</taxon>
        <taxon>Actinomycetota</taxon>
        <taxon>Actinomycetes</taxon>
        <taxon>Micrococcales</taxon>
        <taxon>Ornithinimicrobiaceae</taxon>
        <taxon>Ornithinimicrobium</taxon>
    </lineage>
</organism>
<dbReference type="SMART" id="SM00858">
    <property type="entry name" value="SAF"/>
    <property type="match status" value="1"/>
</dbReference>
<keyword evidence="3" id="KW-1185">Reference proteome</keyword>
<feature type="domain" description="SAF" evidence="1">
    <location>
        <begin position="56"/>
        <end position="118"/>
    </location>
</feature>
<accession>A0ABY4YTN3</accession>
<evidence type="ECO:0000313" key="3">
    <source>
        <dbReference type="Proteomes" id="UP001056455"/>
    </source>
</evidence>
<reference evidence="2" key="1">
    <citation type="submission" date="2022-06" db="EMBL/GenBank/DDBJ databases">
        <title>Ornithinimicrobium HY1793.</title>
        <authorList>
            <person name="Huang Y."/>
        </authorList>
    </citation>
    <scope>NUCLEOTIDE SEQUENCE</scope>
    <source>
        <strain evidence="2">HY1793</strain>
    </source>
</reference>